<dbReference type="Pfam" id="PF12728">
    <property type="entry name" value="HTH_17"/>
    <property type="match status" value="1"/>
</dbReference>
<proteinExistence type="predicted"/>
<name>A0A8I0LF16_9CORY</name>
<dbReference type="InterPro" id="IPR041657">
    <property type="entry name" value="HTH_17"/>
</dbReference>
<dbReference type="SUPFAM" id="SSF46955">
    <property type="entry name" value="Putative DNA-binding domain"/>
    <property type="match status" value="1"/>
</dbReference>
<dbReference type="EMBL" id="JACSPR010000002">
    <property type="protein sequence ID" value="MBD8029298.1"/>
    <property type="molecule type" value="Genomic_DNA"/>
</dbReference>
<dbReference type="NCBIfam" id="TIGR01764">
    <property type="entry name" value="excise"/>
    <property type="match status" value="1"/>
</dbReference>
<dbReference type="Gene3D" id="1.10.1660.10">
    <property type="match status" value="1"/>
</dbReference>
<dbReference type="AlphaFoldDB" id="A0A8I0LF16"/>
<accession>A0A8I0LF16</accession>
<dbReference type="RefSeq" id="WP_191732554.1">
    <property type="nucleotide sequence ID" value="NZ_JACSPR010000002.1"/>
</dbReference>
<dbReference type="Proteomes" id="UP000650224">
    <property type="component" value="Unassembled WGS sequence"/>
</dbReference>
<reference evidence="2 3" key="1">
    <citation type="submission" date="2020-08" db="EMBL/GenBank/DDBJ databases">
        <title>A Genomic Blueprint of the Chicken Gut Microbiome.</title>
        <authorList>
            <person name="Gilroy R."/>
            <person name="Ravi A."/>
            <person name="Getino M."/>
            <person name="Pursley I."/>
            <person name="Horton D.L."/>
            <person name="Alikhan N.-F."/>
            <person name="Baker D."/>
            <person name="Gharbi K."/>
            <person name="Hall N."/>
            <person name="Watson M."/>
            <person name="Adriaenssens E.M."/>
            <person name="Foster-Nyarko E."/>
            <person name="Jarju S."/>
            <person name="Secka A."/>
            <person name="Antonio M."/>
            <person name="Oren A."/>
            <person name="Chaudhuri R."/>
            <person name="La Ragione R.M."/>
            <person name="Hildebrand F."/>
            <person name="Pallen M.J."/>
        </authorList>
    </citation>
    <scope>NUCLEOTIDE SEQUENCE [LARGE SCALE GENOMIC DNA]</scope>
    <source>
        <strain evidence="2 3">Sa1YVA5</strain>
    </source>
</reference>
<evidence type="ECO:0000313" key="3">
    <source>
        <dbReference type="Proteomes" id="UP000650224"/>
    </source>
</evidence>
<sequence length="146" mass="16575">MSATIMSPEQILITEDIIREAQQTPVPRGSEISIQTNDGQIITLSKDLQHMLLQALKSVASSGEVTIGRIPEELTSTTAADILGVSRPTLMKWVREGEIDAFKVRSHTRFKRDEVFRLKNKRAEERRKAFQDLRSSTAENQEFFDD</sequence>
<feature type="domain" description="Helix-turn-helix" evidence="1">
    <location>
        <begin position="74"/>
        <end position="122"/>
    </location>
</feature>
<evidence type="ECO:0000259" key="1">
    <source>
        <dbReference type="Pfam" id="PF12728"/>
    </source>
</evidence>
<dbReference type="GO" id="GO:0003677">
    <property type="term" value="F:DNA binding"/>
    <property type="evidence" value="ECO:0007669"/>
    <property type="project" value="InterPro"/>
</dbReference>
<gene>
    <name evidence="2" type="ORF">H9627_02975</name>
</gene>
<evidence type="ECO:0000313" key="2">
    <source>
        <dbReference type="EMBL" id="MBD8029298.1"/>
    </source>
</evidence>
<protein>
    <submittedName>
        <fullName evidence="2">Helix-turn-helix domain-containing protein</fullName>
    </submittedName>
</protein>
<dbReference type="InterPro" id="IPR009061">
    <property type="entry name" value="DNA-bd_dom_put_sf"/>
</dbReference>
<organism evidence="2 3">
    <name type="scientific">Corynebacterium gallinarum</name>
    <dbReference type="NCBI Taxonomy" id="2762214"/>
    <lineage>
        <taxon>Bacteria</taxon>
        <taxon>Bacillati</taxon>
        <taxon>Actinomycetota</taxon>
        <taxon>Actinomycetes</taxon>
        <taxon>Mycobacteriales</taxon>
        <taxon>Corynebacteriaceae</taxon>
        <taxon>Corynebacterium</taxon>
    </lineage>
</organism>
<comment type="caution">
    <text evidence="2">The sequence shown here is derived from an EMBL/GenBank/DDBJ whole genome shotgun (WGS) entry which is preliminary data.</text>
</comment>
<dbReference type="InterPro" id="IPR010093">
    <property type="entry name" value="SinI_DNA-bd"/>
</dbReference>
<keyword evidence="3" id="KW-1185">Reference proteome</keyword>